<dbReference type="SUPFAM" id="SSF63737">
    <property type="entry name" value="Leukotriene A4 hydrolase N-terminal domain"/>
    <property type="match status" value="1"/>
</dbReference>
<feature type="coiled-coil region" evidence="9">
    <location>
        <begin position="1127"/>
        <end position="1154"/>
    </location>
</feature>
<feature type="non-terminal residue" evidence="13">
    <location>
        <position position="1509"/>
    </location>
</feature>
<dbReference type="InterPro" id="IPR042097">
    <property type="entry name" value="Aminopeptidase_N-like_N_sf"/>
</dbReference>
<keyword evidence="4" id="KW-0805">Transcription regulation</keyword>
<protein>
    <recommendedName>
        <fullName evidence="3">Transcription initiation factor TFIID subunit 2</fullName>
    </recommendedName>
    <alternativeName>
        <fullName evidence="8">TBP-associated factor 2</fullName>
    </alternativeName>
</protein>
<feature type="region of interest" description="Disordered" evidence="10">
    <location>
        <begin position="1302"/>
        <end position="1509"/>
    </location>
</feature>
<dbReference type="GO" id="GO:0003682">
    <property type="term" value="F:chromatin binding"/>
    <property type="evidence" value="ECO:0007669"/>
    <property type="project" value="TreeGrafter"/>
</dbReference>
<dbReference type="PANTHER" id="PTHR15137">
    <property type="entry name" value="TRANSCRIPTION INITIATION FACTOR TFIID"/>
    <property type="match status" value="1"/>
</dbReference>
<dbReference type="GO" id="GO:0016251">
    <property type="term" value="F:RNA polymerase II general transcription initiation factor activity"/>
    <property type="evidence" value="ECO:0007669"/>
    <property type="project" value="TreeGrafter"/>
</dbReference>
<gene>
    <name evidence="13" type="ORF">MAPG_07118</name>
</gene>
<dbReference type="VEuPathDB" id="FungiDB:MAPG_07118"/>
<dbReference type="GO" id="GO:0006367">
    <property type="term" value="P:transcription initiation at RNA polymerase II promoter"/>
    <property type="evidence" value="ECO:0007669"/>
    <property type="project" value="TreeGrafter"/>
</dbReference>
<feature type="compositionally biased region" description="Basic and acidic residues" evidence="10">
    <location>
        <begin position="1332"/>
        <end position="1370"/>
    </location>
</feature>
<evidence type="ECO:0000256" key="3">
    <source>
        <dbReference type="ARBA" id="ARBA00017363"/>
    </source>
</evidence>
<dbReference type="OrthoDB" id="308861at2759"/>
<keyword evidence="9" id="KW-0175">Coiled coil</keyword>
<reference evidence="13" key="2">
    <citation type="submission" date="2011-03" db="EMBL/GenBank/DDBJ databases">
        <title>Annotation of Magnaporthe poae ATCC 64411.</title>
        <authorList>
            <person name="Ma L.-J."/>
            <person name="Dead R."/>
            <person name="Young S.K."/>
            <person name="Zeng Q."/>
            <person name="Gargeya S."/>
            <person name="Fitzgerald M."/>
            <person name="Haas B."/>
            <person name="Abouelleil A."/>
            <person name="Alvarado L."/>
            <person name="Arachchi H.M."/>
            <person name="Berlin A."/>
            <person name="Brown A."/>
            <person name="Chapman S.B."/>
            <person name="Chen Z."/>
            <person name="Dunbar C."/>
            <person name="Freedman E."/>
            <person name="Gearin G."/>
            <person name="Gellesch M."/>
            <person name="Goldberg J."/>
            <person name="Griggs A."/>
            <person name="Gujja S."/>
            <person name="Heiman D."/>
            <person name="Howarth C."/>
            <person name="Larson L."/>
            <person name="Lui A."/>
            <person name="MacDonald P.J.P."/>
            <person name="Mehta T."/>
            <person name="Montmayeur A."/>
            <person name="Murphy C."/>
            <person name="Neiman D."/>
            <person name="Pearson M."/>
            <person name="Priest M."/>
            <person name="Roberts A."/>
            <person name="Saif S."/>
            <person name="Shea T."/>
            <person name="Shenoy N."/>
            <person name="Sisk P."/>
            <person name="Stolte C."/>
            <person name="Sykes S."/>
            <person name="Yandava C."/>
            <person name="Wortman J."/>
            <person name="Nusbaum C."/>
            <person name="Birren B."/>
        </authorList>
    </citation>
    <scope>NUCLEOTIDE SEQUENCE</scope>
    <source>
        <strain evidence="13">ATCC 64411</strain>
    </source>
</reference>
<reference evidence="13" key="1">
    <citation type="submission" date="2010-05" db="EMBL/GenBank/DDBJ databases">
        <title>The Genome Sequence of Magnaporthe poae strain ATCC 64411.</title>
        <authorList>
            <consortium name="The Broad Institute Genome Sequencing Platform"/>
            <consortium name="Broad Institute Genome Sequencing Center for Infectious Disease"/>
            <person name="Ma L.-J."/>
            <person name="Dead R."/>
            <person name="Young S."/>
            <person name="Zeng Q."/>
            <person name="Koehrsen M."/>
            <person name="Alvarado L."/>
            <person name="Berlin A."/>
            <person name="Chapman S.B."/>
            <person name="Chen Z."/>
            <person name="Freedman E."/>
            <person name="Gellesch M."/>
            <person name="Goldberg J."/>
            <person name="Griggs A."/>
            <person name="Gujja S."/>
            <person name="Heilman E.R."/>
            <person name="Heiman D."/>
            <person name="Hepburn T."/>
            <person name="Howarth C."/>
            <person name="Jen D."/>
            <person name="Larson L."/>
            <person name="Mehta T."/>
            <person name="Neiman D."/>
            <person name="Pearson M."/>
            <person name="Roberts A."/>
            <person name="Saif S."/>
            <person name="Shea T."/>
            <person name="Shenoy N."/>
            <person name="Sisk P."/>
            <person name="Stolte C."/>
            <person name="Sykes S."/>
            <person name="Walk T."/>
            <person name="White J."/>
            <person name="Yandava C."/>
            <person name="Haas B."/>
            <person name="Nusbaum C."/>
            <person name="Birren B."/>
        </authorList>
    </citation>
    <scope>NUCLEOTIDE SEQUENCE</scope>
    <source>
        <strain evidence="13">ATCC 64411</strain>
    </source>
</reference>
<evidence type="ECO:0000256" key="2">
    <source>
        <dbReference type="ARBA" id="ARBA00010937"/>
    </source>
</evidence>
<comment type="function">
    <text evidence="7">Functions as a component of the DNA-binding general transcription factor complex TFIID. Binding of TFIID to a promoter (with or without TATA element) is the initial step in pre-initiation complex (PIC) formation. TFIID plays a key role in the regulation of gene expression by RNA polymerase II through different activities such as transcription activator interaction, core promoter recognition and selectivity, TFIIA and TFIIB interaction, chromatin modification (histone acetylation by TAF1), facilitation of DNA opening and initiation of transcription.</text>
</comment>
<dbReference type="InterPro" id="IPR057991">
    <property type="entry name" value="TPR_TAF2_C"/>
</dbReference>
<dbReference type="Gene3D" id="1.10.390.10">
    <property type="entry name" value="Neutral Protease Domain 2"/>
    <property type="match status" value="1"/>
</dbReference>
<keyword evidence="6" id="KW-0539">Nucleus</keyword>
<evidence type="ECO:0000256" key="7">
    <source>
        <dbReference type="ARBA" id="ARBA00025346"/>
    </source>
</evidence>
<dbReference type="EMBL" id="GL876971">
    <property type="protein sequence ID" value="KLU88131.1"/>
    <property type="molecule type" value="Genomic_DNA"/>
</dbReference>
<evidence type="ECO:0000256" key="4">
    <source>
        <dbReference type="ARBA" id="ARBA00023015"/>
    </source>
</evidence>
<organism evidence="13">
    <name type="scientific">Magnaporthiopsis poae (strain ATCC 64411 / 73-15)</name>
    <name type="common">Kentucky bluegrass fungus</name>
    <name type="synonym">Magnaporthe poae</name>
    <dbReference type="NCBI Taxonomy" id="644358"/>
    <lineage>
        <taxon>Eukaryota</taxon>
        <taxon>Fungi</taxon>
        <taxon>Dikarya</taxon>
        <taxon>Ascomycota</taxon>
        <taxon>Pezizomycotina</taxon>
        <taxon>Sordariomycetes</taxon>
        <taxon>Sordariomycetidae</taxon>
        <taxon>Magnaporthales</taxon>
        <taxon>Magnaporthaceae</taxon>
        <taxon>Magnaporthiopsis</taxon>
    </lineage>
</organism>
<evidence type="ECO:0000256" key="5">
    <source>
        <dbReference type="ARBA" id="ARBA00023163"/>
    </source>
</evidence>
<dbReference type="InterPro" id="IPR057345">
    <property type="entry name" value="Ig-like_TAF2"/>
</dbReference>
<comment type="subcellular location">
    <subcellularLocation>
        <location evidence="1">Nucleus</location>
    </subcellularLocation>
</comment>
<evidence type="ECO:0000313" key="13">
    <source>
        <dbReference type="EMBL" id="KLU88131.1"/>
    </source>
</evidence>
<feature type="domain" description="Transcription initiation factor TFIID subunit 2 Ig-like" evidence="11">
    <location>
        <begin position="588"/>
        <end position="777"/>
    </location>
</feature>
<dbReference type="GO" id="GO:0005669">
    <property type="term" value="C:transcription factor TFIID complex"/>
    <property type="evidence" value="ECO:0007669"/>
    <property type="project" value="InterPro"/>
</dbReference>
<evidence type="ECO:0000256" key="10">
    <source>
        <dbReference type="SAM" id="MobiDB-lite"/>
    </source>
</evidence>
<feature type="compositionally biased region" description="Low complexity" evidence="10">
    <location>
        <begin position="1389"/>
        <end position="1400"/>
    </location>
</feature>
<dbReference type="Pfam" id="PF25316">
    <property type="entry name" value="TAF2_3rd"/>
    <property type="match status" value="1"/>
</dbReference>
<feature type="compositionally biased region" description="Low complexity" evidence="10">
    <location>
        <begin position="1496"/>
        <end position="1509"/>
    </location>
</feature>
<comment type="similarity">
    <text evidence="2">Belongs to the TAF2 family.</text>
</comment>
<dbReference type="CDD" id="cd09839">
    <property type="entry name" value="M1_like_TAF2"/>
    <property type="match status" value="1"/>
</dbReference>
<feature type="domain" description="Transcription initiation factor TFIID subunit 2 TPR repeats" evidence="12">
    <location>
        <begin position="781"/>
        <end position="1082"/>
    </location>
</feature>
<dbReference type="Gene3D" id="2.60.40.1730">
    <property type="entry name" value="tricorn interacting facor f3 domain"/>
    <property type="match status" value="1"/>
</dbReference>
<evidence type="ECO:0000256" key="8">
    <source>
        <dbReference type="ARBA" id="ARBA00076306"/>
    </source>
</evidence>
<sequence>MPATVGAEPLLGEPSQAADAWQQFHVMNQEVELDINFRDKVVSGVVKMTIFPMQNEIESVRIDARQMDIDTDNILVNGNKVKAVYHDPYDRIDIPANFDWDASQYPYQMARIEPLLPRQDREAPVSGRGTLGCAPTTGSLVVSLRPEQEKPQPGGPKKVKIVVSRPSEKQVSAEYDIVIPFRTRGTRDGFHFVGVEETDTRYPHFYTTHSLVPGQASCIFPCIDDPGSRSFWTVRIKTPRTLGDALRQPLLTQRSSSKKAATEPARSTLLLTEEDKLLDMTVICAGNLVGEATDKNDDSKKIMTFEDSGLDVAAGHVGFAVGPFQHVDLWSDFRPEDDDERLGDSAIKIHGYCLPGREEEVRFTCEAMAGAADFYAVKFGKYPFQDSYKMCFVDDMVADTVPLYSLSLCSNRLLYPPDVIDTEVEVTRKLAHALACQYFGVHIIPNTPLDIWITVGVSHFMADMFMQMLCGNNDYRFRMKTRADRLVEEDVGRLPLDQLGNYISLGSYQMDFMVLKAPLVLFILDRRLTKRATHNGLRRVISKLITKSKSYAEESRIVNSDSFRKACEKVAHNSSSLEPFWQQWVHSSGCARFEMSQRYNKKHSRVDLTVKQPEDKGSITPLPLQKETFWGALQDRLHVPASKKENVSVWFTGPITIGIHEANGTPYEHVAEIRRTGPKQFKTIEMPYNTKYKRLKRVKRQKERAAATAAQADGGGDNAEDAVLYSLGDVLQTPEDVELWQFADWTPEQEKSMEHDSFEWLRLDADFEWICSMKTNMQPWMYVSQLQQDRDVVAQQDSILYMSQKAGGEILASVLGRTLMDTRYFHGIRTQAVKALQRQTWTKEVETHDPDTGITHKHKKTDLGGLRILMMAFKSFFCYPDTQTPRPNDFSNKMQYFVQQAIPGAIARVRDKGRCPPEAQRFLLEQLRFNNNAENDYSDHFYVSSLLDALAISLVPDADSPPLPRRANDPQIQEDKAFLEEALMEIERYLRMDEWTNSYQNIWTTTALGCKQKLMKAGVIPISAIDFVQYLQDGTLDLIQIKAFEALVDLGFLLHKGVLRLLLAFMTTHHSPFVRDRLFQVFSWGVAALAFGEYDDIKKLSVTGVEDDEHDDDVLMMENADAIIEKKKAEEARRSNVDRALAELRKELAKAESQDLLVELWSAICSPVIGLAEQHNLLDMCRTLFDPDYSCRVTVRHPTQWSVERVDGAKPGSGLRFKSIPRQVKKRPELPPPPPAVAAIASAGVLPSPTAAALTGMVVASPTAVGAPEPSVATPMEGIVQTPAQSKPISGQKKRPVVKIVGPKEAQPSSPAPPSVKTTETPSAQLPPALAIKEKETNKKEKEANKKEKETHKKEKEMMALVHKKEKETSSRSATPLAAHADGSRTPLSSGSSVGANGAVKKPKLSNKRKHDDADGQSPRPAKALKRLLTIRYPGYMDKLRPDTQKEIQRRRELETVRKVKAAGSASSSRPSSPVEKSARATPPQRKPLPSGGGSASSHPSSAARQHGS</sequence>
<name>A0A0H2U2P5_MAGP6</name>
<dbReference type="Pfam" id="PF25577">
    <property type="entry name" value="TPR_TAF2_C"/>
    <property type="match status" value="1"/>
</dbReference>
<accession>A0A0H2U2P5</accession>
<evidence type="ECO:0000259" key="12">
    <source>
        <dbReference type="Pfam" id="PF25577"/>
    </source>
</evidence>
<dbReference type="SUPFAM" id="SSF55486">
    <property type="entry name" value="Metalloproteases ('zincins'), catalytic domain"/>
    <property type="match status" value="1"/>
</dbReference>
<evidence type="ECO:0000256" key="9">
    <source>
        <dbReference type="SAM" id="Coils"/>
    </source>
</evidence>
<feature type="compositionally biased region" description="Basic and acidic residues" evidence="10">
    <location>
        <begin position="1438"/>
        <end position="1458"/>
    </location>
</feature>
<dbReference type="FunFam" id="1.10.390.10:FF:000011">
    <property type="entry name" value="Transcription initiation factor TFIID subunit"/>
    <property type="match status" value="1"/>
</dbReference>
<feature type="compositionally biased region" description="Low complexity" evidence="10">
    <location>
        <begin position="1462"/>
        <end position="1476"/>
    </location>
</feature>
<dbReference type="GO" id="GO:0000976">
    <property type="term" value="F:transcription cis-regulatory region binding"/>
    <property type="evidence" value="ECO:0007669"/>
    <property type="project" value="TreeGrafter"/>
</dbReference>
<evidence type="ECO:0000259" key="11">
    <source>
        <dbReference type="Pfam" id="PF25316"/>
    </source>
</evidence>
<evidence type="ECO:0000256" key="6">
    <source>
        <dbReference type="ARBA" id="ARBA00023242"/>
    </source>
</evidence>
<dbReference type="InterPro" id="IPR027268">
    <property type="entry name" value="Peptidase_M4/M1_CTD_sf"/>
</dbReference>
<proteinExistence type="inferred from homology"/>
<evidence type="ECO:0000256" key="1">
    <source>
        <dbReference type="ARBA" id="ARBA00004123"/>
    </source>
</evidence>
<keyword evidence="5" id="KW-0804">Transcription</keyword>
<dbReference type="PANTHER" id="PTHR15137:SF9">
    <property type="entry name" value="TRANSCRIPTION INITIATION FACTOR TFIID SUBUNIT 2"/>
    <property type="match status" value="1"/>
</dbReference>
<dbReference type="InterPro" id="IPR037813">
    <property type="entry name" value="TAF2"/>
</dbReference>